<dbReference type="STRING" id="1505907.TEU_07510"/>
<dbReference type="RefSeq" id="WP_050003166.1">
    <property type="nucleotide sequence ID" value="NZ_CP008887.1"/>
</dbReference>
<dbReference type="Proteomes" id="UP000029980">
    <property type="component" value="Chromosome"/>
</dbReference>
<dbReference type="OrthoDB" id="88779at2157"/>
<dbReference type="EMBL" id="CP008887">
    <property type="protein sequence ID" value="AIU70190.1"/>
    <property type="molecule type" value="Genomic_DNA"/>
</dbReference>
<keyword evidence="2" id="KW-1185">Reference proteome</keyword>
<name>A0A097QUN3_9EURY</name>
<evidence type="ECO:0000313" key="1">
    <source>
        <dbReference type="EMBL" id="AIU70190.1"/>
    </source>
</evidence>
<reference evidence="1 2" key="1">
    <citation type="journal article" date="2015" name="Int. J. Syst. Evol. Microbiol.">
        <title>Thermococcus eurythermalis sp. nov., a conditional piezophilic hyperthermophilic archaeon with a wide temperature range isolated from an oil-immersed chimney in the Guaymas Basin.</title>
        <authorList>
            <person name="Zhao W."/>
            <person name="Zeng X."/>
            <person name="Xiao X."/>
        </authorList>
    </citation>
    <scope>NUCLEOTIDE SEQUENCE [LARGE SCALE GENOMIC DNA]</scope>
    <source>
        <strain evidence="1 2">A501</strain>
    </source>
</reference>
<sequence length="172" mass="20499">MTDGDRRNLITDNRALRRMRRQTIHAIMNQLHGFDAHEEFSDLLEEAKRRYSITRVGLFDIDLVLYDFKLGMPKAFFEVKNRYQVRGGDGYAIFDEPQYTFLEDLGHYLGVPVYYIIKTKTKWLVWKVENGLAQRRQLADGRTVVLLPLEKARPYNHGQMVNRFLRELLRRY</sequence>
<dbReference type="HOGENOM" id="CLU_1551898_0_0_2"/>
<dbReference type="AlphaFoldDB" id="A0A097QUN3"/>
<evidence type="ECO:0000313" key="2">
    <source>
        <dbReference type="Proteomes" id="UP000029980"/>
    </source>
</evidence>
<protein>
    <submittedName>
        <fullName evidence="1">Uncharacterized protein</fullName>
    </submittedName>
</protein>
<proteinExistence type="predicted"/>
<dbReference type="KEGG" id="teu:TEU_07510"/>
<accession>A0A097QUN3</accession>
<gene>
    <name evidence="1" type="ORF">TEU_07510</name>
</gene>
<dbReference type="GeneID" id="25153284"/>
<organism evidence="1 2">
    <name type="scientific">Thermococcus eurythermalis</name>
    <dbReference type="NCBI Taxonomy" id="1505907"/>
    <lineage>
        <taxon>Archaea</taxon>
        <taxon>Methanobacteriati</taxon>
        <taxon>Methanobacteriota</taxon>
        <taxon>Thermococci</taxon>
        <taxon>Thermococcales</taxon>
        <taxon>Thermococcaceae</taxon>
        <taxon>Thermococcus</taxon>
    </lineage>
</organism>